<reference evidence="2" key="1">
    <citation type="journal article" date="2023" name="Plant J.">
        <title>Genome sequences and population genomics provide insights into the demographic history, inbreeding, and mutation load of two 'living fossil' tree species of Dipteronia.</title>
        <authorList>
            <person name="Feng Y."/>
            <person name="Comes H.P."/>
            <person name="Chen J."/>
            <person name="Zhu S."/>
            <person name="Lu R."/>
            <person name="Zhang X."/>
            <person name="Li P."/>
            <person name="Qiu J."/>
            <person name="Olsen K.M."/>
            <person name="Qiu Y."/>
        </authorList>
    </citation>
    <scope>NUCLEOTIDE SEQUENCE</scope>
    <source>
        <strain evidence="2">KIB01</strain>
    </source>
</reference>
<keyword evidence="3" id="KW-1185">Reference proteome</keyword>
<proteinExistence type="predicted"/>
<dbReference type="AlphaFoldDB" id="A0AAD9TZA0"/>
<feature type="region of interest" description="Disordered" evidence="1">
    <location>
        <begin position="219"/>
        <end position="240"/>
    </location>
</feature>
<evidence type="ECO:0000313" key="3">
    <source>
        <dbReference type="Proteomes" id="UP001280121"/>
    </source>
</evidence>
<organism evidence="2 3">
    <name type="scientific">Dipteronia dyeriana</name>
    <dbReference type="NCBI Taxonomy" id="168575"/>
    <lineage>
        <taxon>Eukaryota</taxon>
        <taxon>Viridiplantae</taxon>
        <taxon>Streptophyta</taxon>
        <taxon>Embryophyta</taxon>
        <taxon>Tracheophyta</taxon>
        <taxon>Spermatophyta</taxon>
        <taxon>Magnoliopsida</taxon>
        <taxon>eudicotyledons</taxon>
        <taxon>Gunneridae</taxon>
        <taxon>Pentapetalae</taxon>
        <taxon>rosids</taxon>
        <taxon>malvids</taxon>
        <taxon>Sapindales</taxon>
        <taxon>Sapindaceae</taxon>
        <taxon>Hippocastanoideae</taxon>
        <taxon>Acereae</taxon>
        <taxon>Dipteronia</taxon>
    </lineage>
</organism>
<feature type="region of interest" description="Disordered" evidence="1">
    <location>
        <begin position="83"/>
        <end position="102"/>
    </location>
</feature>
<protein>
    <submittedName>
        <fullName evidence="2">Uncharacterized protein</fullName>
    </submittedName>
</protein>
<accession>A0AAD9TZA0</accession>
<sequence>MLLSFSCRLQPSRCCRLQPFVTPSSSLTFHRSVMVKEFGPLIEVKDRGREGLCFLKEDTVDPIFDPILWDTFNWLNGANSKEGPSQNYAETSNQARPETDNNHGNMRPLVVWPPESFLCSCCLVLRGIIHSNGYACTKLEMYGQFGMICHAIQQSTNASWYQMFDFCKKSLEDVKNFLVQYCDERTQAGFFFMPDPLSNFYGGICVGLDFVDNVTTNNYTQPNPATDDYTQPPGNKYKSK</sequence>
<dbReference type="Proteomes" id="UP001280121">
    <property type="component" value="Unassembled WGS sequence"/>
</dbReference>
<gene>
    <name evidence="2" type="ORF">Ddye_020176</name>
</gene>
<feature type="compositionally biased region" description="Polar residues" evidence="1">
    <location>
        <begin position="219"/>
        <end position="233"/>
    </location>
</feature>
<evidence type="ECO:0000313" key="2">
    <source>
        <dbReference type="EMBL" id="KAK2644981.1"/>
    </source>
</evidence>
<feature type="compositionally biased region" description="Polar residues" evidence="1">
    <location>
        <begin position="83"/>
        <end position="96"/>
    </location>
</feature>
<evidence type="ECO:0000256" key="1">
    <source>
        <dbReference type="SAM" id="MobiDB-lite"/>
    </source>
</evidence>
<dbReference type="EMBL" id="JANJYI010000006">
    <property type="protein sequence ID" value="KAK2644981.1"/>
    <property type="molecule type" value="Genomic_DNA"/>
</dbReference>
<name>A0AAD9TZA0_9ROSI</name>
<comment type="caution">
    <text evidence="2">The sequence shown here is derived from an EMBL/GenBank/DDBJ whole genome shotgun (WGS) entry which is preliminary data.</text>
</comment>